<protein>
    <submittedName>
        <fullName evidence="2">Uncharacterized protein</fullName>
    </submittedName>
</protein>
<accession>A0A0C3HGM9</accession>
<dbReference type="HOGENOM" id="CLU_994339_0_0_1"/>
<keyword evidence="3" id="KW-1185">Reference proteome</keyword>
<feature type="region of interest" description="Disordered" evidence="1">
    <location>
        <begin position="145"/>
        <end position="182"/>
    </location>
</feature>
<reference evidence="3" key="2">
    <citation type="submission" date="2015-01" db="EMBL/GenBank/DDBJ databases">
        <title>Evolutionary Origins and Diversification of the Mycorrhizal Mutualists.</title>
        <authorList>
            <consortium name="DOE Joint Genome Institute"/>
            <consortium name="Mycorrhizal Genomics Consortium"/>
            <person name="Kohler A."/>
            <person name="Kuo A."/>
            <person name="Nagy L.G."/>
            <person name="Floudas D."/>
            <person name="Copeland A."/>
            <person name="Barry K.W."/>
            <person name="Cichocki N."/>
            <person name="Veneault-Fourrey C."/>
            <person name="LaButti K."/>
            <person name="Lindquist E.A."/>
            <person name="Lipzen A."/>
            <person name="Lundell T."/>
            <person name="Morin E."/>
            <person name="Murat C."/>
            <person name="Riley R."/>
            <person name="Ohm R."/>
            <person name="Sun H."/>
            <person name="Tunlid A."/>
            <person name="Henrissat B."/>
            <person name="Grigoriev I.V."/>
            <person name="Hibbett D.S."/>
            <person name="Martin F."/>
        </authorList>
    </citation>
    <scope>NUCLEOTIDE SEQUENCE [LARGE SCALE GENOMIC DNA]</scope>
    <source>
        <strain evidence="3">Zn</strain>
    </source>
</reference>
<evidence type="ECO:0000313" key="3">
    <source>
        <dbReference type="Proteomes" id="UP000054321"/>
    </source>
</evidence>
<dbReference type="Proteomes" id="UP000054321">
    <property type="component" value="Unassembled WGS sequence"/>
</dbReference>
<feature type="compositionally biased region" description="Basic and acidic residues" evidence="1">
    <location>
        <begin position="255"/>
        <end position="265"/>
    </location>
</feature>
<proteinExistence type="predicted"/>
<evidence type="ECO:0000313" key="2">
    <source>
        <dbReference type="EMBL" id="KIN01542.1"/>
    </source>
</evidence>
<dbReference type="AlphaFoldDB" id="A0A0C3HGM9"/>
<evidence type="ECO:0000256" key="1">
    <source>
        <dbReference type="SAM" id="MobiDB-lite"/>
    </source>
</evidence>
<gene>
    <name evidence="2" type="ORF">OIDMADRAFT_145588</name>
</gene>
<dbReference type="InParanoid" id="A0A0C3HGM9"/>
<feature type="region of interest" description="Disordered" evidence="1">
    <location>
        <begin position="249"/>
        <end position="280"/>
    </location>
</feature>
<dbReference type="EMBL" id="KN832876">
    <property type="protein sequence ID" value="KIN01542.1"/>
    <property type="molecule type" value="Genomic_DNA"/>
</dbReference>
<name>A0A0C3HGM9_OIDMZ</name>
<sequence length="280" mass="31332">MERPLNTRSYFQTLTYSLLRELSKWPSRNLDHFGWFLVELFNMVMRGMFGYSTTVQTQATDCTLSSTFLEGLIRQDAILPLWWPAHEVISVAQQLVLLSLDLQVTIVNAREGRRYDSVHRTRGTHDADGSEKDLEQLSERFRLGISPSRESLPTDGDAIPRREIGRPAGKASTSKENAADAGTYQTQSFRAWRLSAPDCRSWVWMASSSASSRIPRDTMSLVVTPSVQVSNNTAFHSAVDIRARCSFSLRNSGGRGEKPPSEKRATATVTAETPPPPFPH</sequence>
<reference evidence="2 3" key="1">
    <citation type="submission" date="2014-04" db="EMBL/GenBank/DDBJ databases">
        <authorList>
            <consortium name="DOE Joint Genome Institute"/>
            <person name="Kuo A."/>
            <person name="Martino E."/>
            <person name="Perotto S."/>
            <person name="Kohler A."/>
            <person name="Nagy L.G."/>
            <person name="Floudas D."/>
            <person name="Copeland A."/>
            <person name="Barry K.W."/>
            <person name="Cichocki N."/>
            <person name="Veneault-Fourrey C."/>
            <person name="LaButti K."/>
            <person name="Lindquist E.A."/>
            <person name="Lipzen A."/>
            <person name="Lundell T."/>
            <person name="Morin E."/>
            <person name="Murat C."/>
            <person name="Sun H."/>
            <person name="Tunlid A."/>
            <person name="Henrissat B."/>
            <person name="Grigoriev I.V."/>
            <person name="Hibbett D.S."/>
            <person name="Martin F."/>
            <person name="Nordberg H.P."/>
            <person name="Cantor M.N."/>
            <person name="Hua S.X."/>
        </authorList>
    </citation>
    <scope>NUCLEOTIDE SEQUENCE [LARGE SCALE GENOMIC DNA]</scope>
    <source>
        <strain evidence="2 3">Zn</strain>
    </source>
</reference>
<organism evidence="2 3">
    <name type="scientific">Oidiodendron maius (strain Zn)</name>
    <dbReference type="NCBI Taxonomy" id="913774"/>
    <lineage>
        <taxon>Eukaryota</taxon>
        <taxon>Fungi</taxon>
        <taxon>Dikarya</taxon>
        <taxon>Ascomycota</taxon>
        <taxon>Pezizomycotina</taxon>
        <taxon>Leotiomycetes</taxon>
        <taxon>Leotiomycetes incertae sedis</taxon>
        <taxon>Myxotrichaceae</taxon>
        <taxon>Oidiodendron</taxon>
    </lineage>
</organism>